<dbReference type="SUPFAM" id="SSF53850">
    <property type="entry name" value="Periplasmic binding protein-like II"/>
    <property type="match status" value="1"/>
</dbReference>
<dbReference type="PANTHER" id="PTHR43649">
    <property type="entry name" value="ARABINOSE-BINDING PROTEIN-RELATED"/>
    <property type="match status" value="1"/>
</dbReference>
<dbReference type="Gene3D" id="3.40.190.10">
    <property type="entry name" value="Periplasmic binding protein-like II"/>
    <property type="match status" value="2"/>
</dbReference>
<dbReference type="InterPro" id="IPR050490">
    <property type="entry name" value="Bact_solute-bd_prot1"/>
</dbReference>
<dbReference type="EMBL" id="CP162511">
    <property type="protein sequence ID" value="XDI05662.1"/>
    <property type="molecule type" value="Genomic_DNA"/>
</dbReference>
<comment type="similarity">
    <text evidence="2">Belongs to the bacterial solute-binding protein 1 family.</text>
</comment>
<accession>A0AB39BGE3</accession>
<dbReference type="PANTHER" id="PTHR43649:SF31">
    <property type="entry name" value="SN-GLYCEROL-3-PHOSPHATE-BINDING PERIPLASMIC PROTEIN UGPB"/>
    <property type="match status" value="1"/>
</dbReference>
<comment type="subcellular location">
    <subcellularLocation>
        <location evidence="1">Cell envelope</location>
    </subcellularLocation>
</comment>
<dbReference type="InterPro" id="IPR006059">
    <property type="entry name" value="SBP"/>
</dbReference>
<protein>
    <submittedName>
        <fullName evidence="6">ABC transporter substrate-binding protein</fullName>
    </submittedName>
</protein>
<dbReference type="RefSeq" id="WP_368498050.1">
    <property type="nucleotide sequence ID" value="NZ_CP162511.1"/>
</dbReference>
<reference evidence="6" key="1">
    <citation type="submission" date="2024-05" db="EMBL/GenBank/DDBJ databases">
        <title>Herbiconiux sp. A18JL235.</title>
        <authorList>
            <person name="Zhang G."/>
        </authorList>
    </citation>
    <scope>NUCLEOTIDE SEQUENCE</scope>
    <source>
        <strain evidence="6">A18JL235</strain>
    </source>
</reference>
<dbReference type="GO" id="GO:0030313">
    <property type="term" value="C:cell envelope"/>
    <property type="evidence" value="ECO:0007669"/>
    <property type="project" value="UniProtKB-SubCell"/>
</dbReference>
<sequence length="438" mass="45613">MRSTRPWTAVAAVAAAAGLILTGCAASGDTSASDGPVTISWWGWNASESQPTIDAFEADNPGITVEFTSYSNSDYLNNLRTALTSDNGPDVLQLAPGATVSNYGALVEDLAPLASASWGDTWADDYNPLGLTQLQSEGKQVALPSYMSAAGFIYYNSDILADTGTTVPENVDEWKATCATIRAAGYDCLAQGAKDAWANLDVYLSLANSIAPGAIYDAIDGAIDWTDPDLIQAMDVWASLFSDGIIAPGATAVGEYPDAFSAFLEKKAAFIALGTWNTPGTMTKTGVEVSQQTVSTPIDSVYLSAPFPAATASSEPTQAFGGPDNGWAISSNSDNKDAAWKFLSFLTGEKGQEIQASVANFPALLDVSVSTDDVVAPDQVANIDEQQDSLGDLIGYRQIPYPELETALGQALSAVAAGTSGSADALKSVQDVSATLSR</sequence>
<evidence type="ECO:0000313" key="6">
    <source>
        <dbReference type="EMBL" id="XDI05662.1"/>
    </source>
</evidence>
<evidence type="ECO:0000256" key="4">
    <source>
        <dbReference type="ARBA" id="ARBA00022729"/>
    </source>
</evidence>
<feature type="chain" id="PRO_5044213223" evidence="5">
    <location>
        <begin position="26"/>
        <end position="438"/>
    </location>
</feature>
<keyword evidence="3" id="KW-0813">Transport</keyword>
<name>A0AB39BGE3_9MICO</name>
<evidence type="ECO:0000256" key="1">
    <source>
        <dbReference type="ARBA" id="ARBA00004196"/>
    </source>
</evidence>
<proteinExistence type="inferred from homology"/>
<dbReference type="AlphaFoldDB" id="A0AB39BGE3"/>
<gene>
    <name evidence="6" type="ORF">ABFY20_00820</name>
</gene>
<dbReference type="Pfam" id="PF01547">
    <property type="entry name" value="SBP_bac_1"/>
    <property type="match status" value="1"/>
</dbReference>
<feature type="signal peptide" evidence="5">
    <location>
        <begin position="1"/>
        <end position="25"/>
    </location>
</feature>
<evidence type="ECO:0000256" key="5">
    <source>
        <dbReference type="SAM" id="SignalP"/>
    </source>
</evidence>
<dbReference type="PROSITE" id="PS51257">
    <property type="entry name" value="PROKAR_LIPOPROTEIN"/>
    <property type="match status" value="1"/>
</dbReference>
<evidence type="ECO:0000256" key="2">
    <source>
        <dbReference type="ARBA" id="ARBA00008520"/>
    </source>
</evidence>
<organism evidence="6">
    <name type="scientific">Herbiconiux sp. A18JL235</name>
    <dbReference type="NCBI Taxonomy" id="3152363"/>
    <lineage>
        <taxon>Bacteria</taxon>
        <taxon>Bacillati</taxon>
        <taxon>Actinomycetota</taxon>
        <taxon>Actinomycetes</taxon>
        <taxon>Micrococcales</taxon>
        <taxon>Microbacteriaceae</taxon>
        <taxon>Herbiconiux</taxon>
    </lineage>
</organism>
<evidence type="ECO:0000256" key="3">
    <source>
        <dbReference type="ARBA" id="ARBA00022448"/>
    </source>
</evidence>
<keyword evidence="4 5" id="KW-0732">Signal</keyword>